<keyword evidence="3" id="KW-1185">Reference proteome</keyword>
<dbReference type="InterPro" id="IPR055100">
    <property type="entry name" value="GNAT_LYC1-like"/>
</dbReference>
<reference evidence="2" key="1">
    <citation type="submission" date="2021-03" db="EMBL/GenBank/DDBJ databases">
        <title>Evolutionary innovations through gain and loss of genes in the ectomycorrhizal Boletales.</title>
        <authorList>
            <person name="Wu G."/>
            <person name="Miyauchi S."/>
            <person name="Morin E."/>
            <person name="Yang Z.-L."/>
            <person name="Xu J."/>
            <person name="Martin F.M."/>
        </authorList>
    </citation>
    <scope>NUCLEOTIDE SEQUENCE</scope>
    <source>
        <strain evidence="2">BR01</strain>
    </source>
</reference>
<evidence type="ECO:0000313" key="3">
    <source>
        <dbReference type="Proteomes" id="UP000683000"/>
    </source>
</evidence>
<sequence>MARLHELASLTLFRATPAQVLESRRRTWPEWGGVLTEEQYLERDNQMDAMEHATDSKTITWVLAPRDNPNTLDFASACETYKRKGLVRYSGSREVQEATCYGVACVFTPPHKRGKGYASHMLRLLHWVTSRRTSEPGPLSHFPAERGVSPPEVEEVENGLFSILYSAVGDSFYWETGPGVEKSGGWETRHPISTIWEVPEQGEVEQGDTDNEWTALKYEDLDAFWAKDVQLIRRMMENLPLSSPDYHTERPTAFVTYLPDRGVGSFHIFRSMFAVDSIVSMDLWGIEKKGSCTDQPIYATWTVDTKPLPPVLVITRLSATEVDFPGLVKRIQEIARRNGIRKMEAWNVPSYLLEAAARTGGKTFARQKRLPALKWYGECATAEVEWVFNEKYVYCRICKCGVTRSLDFVGADGRTSGSWFTTFPARVSPLLRYQHGRSSALQERIGIAMTQPIFPIYR</sequence>
<dbReference type="EMBL" id="JAGFBS010000033">
    <property type="protein sequence ID" value="KAG6371626.1"/>
    <property type="molecule type" value="Genomic_DNA"/>
</dbReference>
<dbReference type="AlphaFoldDB" id="A0A8I3A598"/>
<accession>A0A8I3A598</accession>
<name>A0A8I3A598_9AGAM</name>
<proteinExistence type="predicted"/>
<protein>
    <recommendedName>
        <fullName evidence="1">LYC1 C-terminal domain-containing protein</fullName>
    </recommendedName>
</protein>
<comment type="caution">
    <text evidence="2">The sequence shown here is derived from an EMBL/GenBank/DDBJ whole genome shotgun (WGS) entry which is preliminary data.</text>
</comment>
<feature type="domain" description="LYC1 C-terminal" evidence="1">
    <location>
        <begin position="206"/>
        <end position="395"/>
    </location>
</feature>
<dbReference type="PANTHER" id="PTHR34815:SF2">
    <property type="entry name" value="N-ACETYLTRANSFERASE DOMAIN-CONTAINING PROTEIN"/>
    <property type="match status" value="1"/>
</dbReference>
<gene>
    <name evidence="2" type="ORF">JVT61DRAFT_9339</name>
</gene>
<dbReference type="InterPro" id="IPR053013">
    <property type="entry name" value="LAT"/>
</dbReference>
<evidence type="ECO:0000313" key="2">
    <source>
        <dbReference type="EMBL" id="KAG6371626.1"/>
    </source>
</evidence>
<dbReference type="PANTHER" id="PTHR34815">
    <property type="entry name" value="LYSINE ACETYLTRANSFERASE"/>
    <property type="match status" value="1"/>
</dbReference>
<evidence type="ECO:0000259" key="1">
    <source>
        <dbReference type="Pfam" id="PF22998"/>
    </source>
</evidence>
<dbReference type="OrthoDB" id="2020070at2759"/>
<dbReference type="Proteomes" id="UP000683000">
    <property type="component" value="Unassembled WGS sequence"/>
</dbReference>
<organism evidence="2 3">
    <name type="scientific">Boletus reticuloceps</name>
    <dbReference type="NCBI Taxonomy" id="495285"/>
    <lineage>
        <taxon>Eukaryota</taxon>
        <taxon>Fungi</taxon>
        <taxon>Dikarya</taxon>
        <taxon>Basidiomycota</taxon>
        <taxon>Agaricomycotina</taxon>
        <taxon>Agaricomycetes</taxon>
        <taxon>Agaricomycetidae</taxon>
        <taxon>Boletales</taxon>
        <taxon>Boletineae</taxon>
        <taxon>Boletaceae</taxon>
        <taxon>Boletoideae</taxon>
        <taxon>Boletus</taxon>
    </lineage>
</organism>
<dbReference type="Pfam" id="PF22998">
    <property type="entry name" value="GNAT_LYC1-like"/>
    <property type="match status" value="1"/>
</dbReference>